<dbReference type="STRING" id="1664694.A0A0N1NXB5"/>
<dbReference type="GeneID" id="28735810"/>
<keyword evidence="2" id="KW-1185">Reference proteome</keyword>
<proteinExistence type="predicted"/>
<dbReference type="RefSeq" id="XP_017994870.1">
    <property type="nucleotide sequence ID" value="XM_018143930.1"/>
</dbReference>
<evidence type="ECO:0000313" key="2">
    <source>
        <dbReference type="Proteomes" id="UP000038010"/>
    </source>
</evidence>
<sequence>MPPDEGDHSVESPGSAIVVTTSPSYAAATPISQLQTPSLQAAMTSQDIYLCTTIDLMAANGTQQSLDYFIHHVECFTLTLIDAINWQLFKEHAALMADRCIILDAAIRALQAIHKGQANGIALTKAASMRPSTTIRRDVRNRAYTQLWPGTEPEAMTFDLLLDENGIASRRIIATFSRHPVSTIDSRIAAWLLIAHAAARRGGNTGLLSSTLRNCLEHHYYAHPLPPVLPTDPRVPLPTEVSILAALTAPIFDMCTRIQIIAGHTADLSHYHRSRITADDQEEVNMLLKQLETQLHDLWKQRTPLLRHDSVQIRESLAAPIAIPFLRQTRICKAMYHTEVVEVGRILSDPPFASDEARVHMRAIRDLVMEELEANNTNEEADKALPVGFLRPLFLHAIESLYEHESTWAIKEMRRIKDSICRSDFFARFAEGLCQAQRAKRRRVTTRWFCLEAFDVTPPYL</sequence>
<dbReference type="OrthoDB" id="648861at2759"/>
<dbReference type="Proteomes" id="UP000038010">
    <property type="component" value="Unassembled WGS sequence"/>
</dbReference>
<dbReference type="EMBL" id="LFJN01000047">
    <property type="protein sequence ID" value="KPI34907.1"/>
    <property type="molecule type" value="Genomic_DNA"/>
</dbReference>
<dbReference type="VEuPathDB" id="FungiDB:AB675_3843"/>
<dbReference type="AlphaFoldDB" id="A0A0N1NXB5"/>
<comment type="caution">
    <text evidence="1">The sequence shown here is derived from an EMBL/GenBank/DDBJ whole genome shotgun (WGS) entry which is preliminary data.</text>
</comment>
<accession>A0A0N1NXB5</accession>
<protein>
    <submittedName>
        <fullName evidence="1">Uncharacterized protein</fullName>
    </submittedName>
</protein>
<evidence type="ECO:0000313" key="1">
    <source>
        <dbReference type="EMBL" id="KPI34907.1"/>
    </source>
</evidence>
<name>A0A0N1NXB5_9EURO</name>
<gene>
    <name evidence="1" type="ORF">AB675_3843</name>
</gene>
<reference evidence="1 2" key="1">
    <citation type="submission" date="2015-06" db="EMBL/GenBank/DDBJ databases">
        <title>Draft genome of the ant-associated black yeast Phialophora attae CBS 131958.</title>
        <authorList>
            <person name="Moreno L.F."/>
            <person name="Stielow B.J."/>
            <person name="de Hoog S."/>
            <person name="Vicente V.A."/>
            <person name="Weiss V.A."/>
            <person name="de Vries M."/>
            <person name="Cruz L.M."/>
            <person name="Souza E.M."/>
        </authorList>
    </citation>
    <scope>NUCLEOTIDE SEQUENCE [LARGE SCALE GENOMIC DNA]</scope>
    <source>
        <strain evidence="1 2">CBS 131958</strain>
    </source>
</reference>
<organism evidence="1 2">
    <name type="scientific">Cyphellophora attinorum</name>
    <dbReference type="NCBI Taxonomy" id="1664694"/>
    <lineage>
        <taxon>Eukaryota</taxon>
        <taxon>Fungi</taxon>
        <taxon>Dikarya</taxon>
        <taxon>Ascomycota</taxon>
        <taxon>Pezizomycotina</taxon>
        <taxon>Eurotiomycetes</taxon>
        <taxon>Chaetothyriomycetidae</taxon>
        <taxon>Chaetothyriales</taxon>
        <taxon>Cyphellophoraceae</taxon>
        <taxon>Cyphellophora</taxon>
    </lineage>
</organism>